<dbReference type="InterPro" id="IPR025746">
    <property type="entry name" value="PilX_N_dom"/>
</dbReference>
<protein>
    <recommendedName>
        <fullName evidence="6">Pilus assembly protein PilX</fullName>
    </recommendedName>
</protein>
<evidence type="ECO:0008006" key="6">
    <source>
        <dbReference type="Google" id="ProtNLM"/>
    </source>
</evidence>
<sequence length="198" mass="21351">MSGNHVYKKMARYSAISIVRKQKGIVLLVALIMVLLISVVGLAAIRGSGLQELMAGNMRDHNLAFQAAEAGLRAAETTIRPELEENALPLFTGGGHFNDLNKANSEPKPPTLWDLDDWKSADNTVTTNMGLTLASGEQPRYVMEKLVVPITIAAAADGSGIDTASMDSFEEPEFYRVTSRGTGGTVNANVILQSVYKR</sequence>
<dbReference type="EMBL" id="NHNI01000004">
    <property type="protein sequence ID" value="OZY83620.1"/>
    <property type="molecule type" value="Genomic_DNA"/>
</dbReference>
<keyword evidence="5" id="KW-1185">Reference proteome</keyword>
<comment type="caution">
    <text evidence="4">The sequence shown here is derived from an EMBL/GenBank/DDBJ whole genome shotgun (WGS) entry which is preliminary data.</text>
</comment>
<proteinExistence type="predicted"/>
<organism evidence="4 5">
    <name type="scientific">Cellvibrio mixtus</name>
    <dbReference type="NCBI Taxonomy" id="39650"/>
    <lineage>
        <taxon>Bacteria</taxon>
        <taxon>Pseudomonadati</taxon>
        <taxon>Pseudomonadota</taxon>
        <taxon>Gammaproteobacteria</taxon>
        <taxon>Cellvibrionales</taxon>
        <taxon>Cellvibrionaceae</taxon>
        <taxon>Cellvibrio</taxon>
    </lineage>
</organism>
<evidence type="ECO:0000313" key="5">
    <source>
        <dbReference type="Proteomes" id="UP000216101"/>
    </source>
</evidence>
<evidence type="ECO:0000313" key="4">
    <source>
        <dbReference type="EMBL" id="OZY83620.1"/>
    </source>
</evidence>
<keyword evidence="1" id="KW-1133">Transmembrane helix</keyword>
<accession>A0A266Q198</accession>
<feature type="domain" description="Type 4 fimbrial biogenesis protein PilX N-terminal" evidence="3">
    <location>
        <begin position="23"/>
        <end position="73"/>
    </location>
</feature>
<evidence type="ECO:0000259" key="3">
    <source>
        <dbReference type="Pfam" id="PF14341"/>
    </source>
</evidence>
<reference evidence="5" key="1">
    <citation type="submission" date="2017-05" db="EMBL/GenBank/DDBJ databases">
        <authorList>
            <person name="Barney B.M."/>
        </authorList>
    </citation>
    <scope>NUCLEOTIDE SEQUENCE [LARGE SCALE GENOMIC DNA]</scope>
    <source>
        <strain evidence="5">PSBB022</strain>
    </source>
</reference>
<evidence type="ECO:0000259" key="2">
    <source>
        <dbReference type="Pfam" id="PF13681"/>
    </source>
</evidence>
<feature type="domain" description="PilX/PilW C-terminal" evidence="2">
    <location>
        <begin position="105"/>
        <end position="197"/>
    </location>
</feature>
<gene>
    <name evidence="4" type="ORF">CBP51_19645</name>
</gene>
<dbReference type="AlphaFoldDB" id="A0A266Q198"/>
<feature type="transmembrane region" description="Helical" evidence="1">
    <location>
        <begin position="25"/>
        <end position="45"/>
    </location>
</feature>
<keyword evidence="1" id="KW-0472">Membrane</keyword>
<dbReference type="Proteomes" id="UP000216101">
    <property type="component" value="Unassembled WGS sequence"/>
</dbReference>
<dbReference type="InterPro" id="IPR025205">
    <property type="entry name" value="PilX/PilW_C"/>
</dbReference>
<keyword evidence="1" id="KW-0812">Transmembrane</keyword>
<name>A0A266Q198_9GAMM</name>
<dbReference type="Pfam" id="PF14341">
    <property type="entry name" value="PilX_N"/>
    <property type="match status" value="1"/>
</dbReference>
<dbReference type="Pfam" id="PF13681">
    <property type="entry name" value="PilX"/>
    <property type="match status" value="1"/>
</dbReference>
<evidence type="ECO:0000256" key="1">
    <source>
        <dbReference type="SAM" id="Phobius"/>
    </source>
</evidence>